<feature type="non-terminal residue" evidence="1">
    <location>
        <position position="1"/>
    </location>
</feature>
<keyword evidence="2" id="KW-1185">Reference proteome</keyword>
<name>A0A9P4UYN8_9PLEO</name>
<accession>A0A9P4UYN8</accession>
<feature type="non-terminal residue" evidence="1">
    <location>
        <position position="222"/>
    </location>
</feature>
<proteinExistence type="predicted"/>
<sequence>EVGPDYGNVIINNNCDEPFYVWSVGSWYLGGDPLNNNNITSTPEDQVMKAIQAGETYIEPYRTTCVKTGNITYCADEDKLAGQGISVKISRTVDQKNPTQLEYALKKSNELNQSDPTAFYRLWFDISMLDCASPPSQDTAFTDDNASQDEHQLKVDTCPGYQGGVGLTWDNDQKGCQPLFDDGTFRNYFNQLYMWDRTHPGAYEASLGCASEYKGNMTFDLC</sequence>
<evidence type="ECO:0000313" key="1">
    <source>
        <dbReference type="EMBL" id="KAF2730078.1"/>
    </source>
</evidence>
<protein>
    <submittedName>
        <fullName evidence="1">Uncharacterized protein</fullName>
    </submittedName>
</protein>
<gene>
    <name evidence="1" type="ORF">EJ04DRAFT_414398</name>
</gene>
<comment type="caution">
    <text evidence="1">The sequence shown here is derived from an EMBL/GenBank/DDBJ whole genome shotgun (WGS) entry which is preliminary data.</text>
</comment>
<organism evidence="1 2">
    <name type="scientific">Polyplosphaeria fusca</name>
    <dbReference type="NCBI Taxonomy" id="682080"/>
    <lineage>
        <taxon>Eukaryota</taxon>
        <taxon>Fungi</taxon>
        <taxon>Dikarya</taxon>
        <taxon>Ascomycota</taxon>
        <taxon>Pezizomycotina</taxon>
        <taxon>Dothideomycetes</taxon>
        <taxon>Pleosporomycetidae</taxon>
        <taxon>Pleosporales</taxon>
        <taxon>Tetraplosphaeriaceae</taxon>
        <taxon>Polyplosphaeria</taxon>
    </lineage>
</organism>
<reference evidence="1" key="1">
    <citation type="journal article" date="2020" name="Stud. Mycol.">
        <title>101 Dothideomycetes genomes: a test case for predicting lifestyles and emergence of pathogens.</title>
        <authorList>
            <person name="Haridas S."/>
            <person name="Albert R."/>
            <person name="Binder M."/>
            <person name="Bloem J."/>
            <person name="Labutti K."/>
            <person name="Salamov A."/>
            <person name="Andreopoulos B."/>
            <person name="Baker S."/>
            <person name="Barry K."/>
            <person name="Bills G."/>
            <person name="Bluhm B."/>
            <person name="Cannon C."/>
            <person name="Castanera R."/>
            <person name="Culley D."/>
            <person name="Daum C."/>
            <person name="Ezra D."/>
            <person name="Gonzalez J."/>
            <person name="Henrissat B."/>
            <person name="Kuo A."/>
            <person name="Liang C."/>
            <person name="Lipzen A."/>
            <person name="Lutzoni F."/>
            <person name="Magnuson J."/>
            <person name="Mondo S."/>
            <person name="Nolan M."/>
            <person name="Ohm R."/>
            <person name="Pangilinan J."/>
            <person name="Park H.-J."/>
            <person name="Ramirez L."/>
            <person name="Alfaro M."/>
            <person name="Sun H."/>
            <person name="Tritt A."/>
            <person name="Yoshinaga Y."/>
            <person name="Zwiers L.-H."/>
            <person name="Turgeon B."/>
            <person name="Goodwin S."/>
            <person name="Spatafora J."/>
            <person name="Crous P."/>
            <person name="Grigoriev I."/>
        </authorList>
    </citation>
    <scope>NUCLEOTIDE SEQUENCE</scope>
    <source>
        <strain evidence="1">CBS 125425</strain>
    </source>
</reference>
<dbReference type="AlphaFoldDB" id="A0A9P4UYN8"/>
<dbReference type="Proteomes" id="UP000799444">
    <property type="component" value="Unassembled WGS sequence"/>
</dbReference>
<evidence type="ECO:0000313" key="2">
    <source>
        <dbReference type="Proteomes" id="UP000799444"/>
    </source>
</evidence>
<dbReference type="OrthoDB" id="3773432at2759"/>
<dbReference type="EMBL" id="ML996226">
    <property type="protein sequence ID" value="KAF2730078.1"/>
    <property type="molecule type" value="Genomic_DNA"/>
</dbReference>